<dbReference type="InterPro" id="IPR036264">
    <property type="entry name" value="Bact_exopeptidase_dim_dom"/>
</dbReference>
<feature type="binding site" evidence="3">
    <location>
        <position position="87"/>
    </location>
    <ligand>
        <name>Zn(2+)</name>
        <dbReference type="ChEBI" id="CHEBI:29105"/>
        <label>1</label>
    </ligand>
</feature>
<dbReference type="AlphaFoldDB" id="A0A9E9C7T4"/>
<dbReference type="Pfam" id="PF07687">
    <property type="entry name" value="M20_dimer"/>
    <property type="match status" value="1"/>
</dbReference>
<keyword evidence="3" id="KW-0479">Metal-binding</keyword>
<dbReference type="NCBIfam" id="TIGR01879">
    <property type="entry name" value="hydantase"/>
    <property type="match status" value="1"/>
</dbReference>
<dbReference type="NCBIfam" id="NF006771">
    <property type="entry name" value="PRK09290.1-5"/>
    <property type="match status" value="1"/>
</dbReference>
<feature type="binding site" evidence="3">
    <location>
        <position position="98"/>
    </location>
    <ligand>
        <name>Zn(2+)</name>
        <dbReference type="ChEBI" id="CHEBI:29105"/>
        <label>2</label>
    </ligand>
</feature>
<name>A0A9E9C7T4_9CYAN</name>
<evidence type="ECO:0000256" key="1">
    <source>
        <dbReference type="ARBA" id="ARBA00006153"/>
    </source>
</evidence>
<dbReference type="Gene3D" id="3.30.70.360">
    <property type="match status" value="1"/>
</dbReference>
<reference evidence="6" key="1">
    <citation type="submission" date="2022-12" db="EMBL/GenBank/DDBJ databases">
        <title>Polyphasic identification of a Novel Hot-Spring Cyanobacterium Ocullathermofonsia sinensis gen nov. sp. nov. and Genomic Insights on its Adaptations to the Thermal Habitat.</title>
        <authorList>
            <person name="Daroch M."/>
            <person name="Tang J."/>
            <person name="Jiang Y."/>
        </authorList>
    </citation>
    <scope>NUCLEOTIDE SEQUENCE</scope>
    <source>
        <strain evidence="6">PKUAC-SCTA174</strain>
    </source>
</reference>
<evidence type="ECO:0000313" key="7">
    <source>
        <dbReference type="Proteomes" id="UP001163152"/>
    </source>
</evidence>
<dbReference type="EMBL" id="CP113797">
    <property type="protein sequence ID" value="WAL59568.1"/>
    <property type="molecule type" value="Genomic_DNA"/>
</dbReference>
<dbReference type="PANTHER" id="PTHR32494:SF5">
    <property type="entry name" value="ALLANTOATE AMIDOHYDROLASE"/>
    <property type="match status" value="1"/>
</dbReference>
<keyword evidence="7" id="KW-1185">Reference proteome</keyword>
<dbReference type="PANTHER" id="PTHR32494">
    <property type="entry name" value="ALLANTOATE DEIMINASE-RELATED"/>
    <property type="match status" value="1"/>
</dbReference>
<dbReference type="SUPFAM" id="SSF55031">
    <property type="entry name" value="Bacterial exopeptidase dimerisation domain"/>
    <property type="match status" value="1"/>
</dbReference>
<gene>
    <name evidence="6" type="ORF">OXH18_20715</name>
</gene>
<dbReference type="Gene3D" id="3.40.630.10">
    <property type="entry name" value="Zn peptidases"/>
    <property type="match status" value="1"/>
</dbReference>
<dbReference type="GO" id="GO:0016813">
    <property type="term" value="F:hydrolase activity, acting on carbon-nitrogen (but not peptide) bonds, in linear amidines"/>
    <property type="evidence" value="ECO:0007669"/>
    <property type="project" value="InterPro"/>
</dbReference>
<organism evidence="6 7">
    <name type="scientific">Thermocoleostomius sinensis A174</name>
    <dbReference type="NCBI Taxonomy" id="2016057"/>
    <lineage>
        <taxon>Bacteria</taxon>
        <taxon>Bacillati</taxon>
        <taxon>Cyanobacteriota</taxon>
        <taxon>Cyanophyceae</taxon>
        <taxon>Oculatellales</taxon>
        <taxon>Oculatellaceae</taxon>
        <taxon>Thermocoleostomius</taxon>
    </lineage>
</organism>
<feature type="binding site" evidence="4">
    <location>
        <position position="218"/>
    </location>
    <ligand>
        <name>allantoate</name>
        <dbReference type="ChEBI" id="CHEBI:17536"/>
    </ligand>
</feature>
<sequence>MTVLTKKLTINGDRLNANIDRLAKVGKLENGDICRLAFTPADLQARYLVQQWMSEAGMTVRIDAAGNVIGRYSGRVEDAPALATGSHIDTVPSGGPYDGVLGVLAGIEMVRTLHEQHLHLDHPIEVIVFTDEESSMIGCQAMAGTALLQAPDRYRPKIGGSIEAHLETIGGNWDALATAKRTKRDMAAFVELHVEQGAVLEQFEMAIGVVQGVVGMRRHSITILGQENHAGTTPMTARQDALVAAAQVILAVQQMALRQPSQPVATVGFLNVSPNAANIVPGRVDLMVDMRDLSEACLNEMEQQLADTLQSIAQATHTDISIAPVLCVDPTPAALLIQETIAQVCQDSGLGYCSLPSRAGHDAMEMGRFTDMGMIFVPSQNGLSHSGQEYTSPEQCTQGANVLLQTFLQLDRLYPL</sequence>
<evidence type="ECO:0000256" key="2">
    <source>
        <dbReference type="ARBA" id="ARBA00022801"/>
    </source>
</evidence>
<proteinExistence type="inferred from homology"/>
<feature type="binding site" evidence="4">
    <location>
        <position position="278"/>
    </location>
    <ligand>
        <name>allantoate</name>
        <dbReference type="ChEBI" id="CHEBI:17536"/>
    </ligand>
</feature>
<feature type="binding site" evidence="3">
    <location>
        <position position="98"/>
    </location>
    <ligand>
        <name>Zn(2+)</name>
        <dbReference type="ChEBI" id="CHEBI:29105"/>
        <label>1</label>
    </ligand>
</feature>
<evidence type="ECO:0000256" key="4">
    <source>
        <dbReference type="PIRSR" id="PIRSR001235-2"/>
    </source>
</evidence>
<dbReference type="GO" id="GO:0046872">
    <property type="term" value="F:metal ion binding"/>
    <property type="evidence" value="ECO:0007669"/>
    <property type="project" value="UniProtKB-KW"/>
</dbReference>
<dbReference type="InterPro" id="IPR002933">
    <property type="entry name" value="Peptidase_M20"/>
</dbReference>
<keyword evidence="3" id="KW-0862">Zinc</keyword>
<dbReference type="PIRSF" id="PIRSF001235">
    <property type="entry name" value="Amidase_carbamoylase"/>
    <property type="match status" value="1"/>
</dbReference>
<dbReference type="CDD" id="cd03884">
    <property type="entry name" value="M20_bAS"/>
    <property type="match status" value="1"/>
</dbReference>
<dbReference type="InterPro" id="IPR011650">
    <property type="entry name" value="Peptidase_M20_dimer"/>
</dbReference>
<feature type="binding site" evidence="3">
    <location>
        <position position="193"/>
    </location>
    <ligand>
        <name>Zn(2+)</name>
        <dbReference type="ChEBI" id="CHEBI:29105"/>
        <label>1</label>
    </ligand>
</feature>
<comment type="similarity">
    <text evidence="1">Belongs to the peptidase M20 family.</text>
</comment>
<dbReference type="Pfam" id="PF01546">
    <property type="entry name" value="Peptidase_M20"/>
    <property type="match status" value="1"/>
</dbReference>
<feature type="binding site" evidence="4">
    <location>
        <position position="291"/>
    </location>
    <ligand>
        <name>allantoate</name>
        <dbReference type="ChEBI" id="CHEBI:17536"/>
    </ligand>
</feature>
<feature type="binding site" evidence="3">
    <location>
        <position position="133"/>
    </location>
    <ligand>
        <name>Zn(2+)</name>
        <dbReference type="ChEBI" id="CHEBI:29105"/>
        <label>2</label>
    </ligand>
</feature>
<keyword evidence="2 6" id="KW-0378">Hydrolase</keyword>
<evidence type="ECO:0000313" key="6">
    <source>
        <dbReference type="EMBL" id="WAL59568.1"/>
    </source>
</evidence>
<evidence type="ECO:0000259" key="5">
    <source>
        <dbReference type="Pfam" id="PF07687"/>
    </source>
</evidence>
<protein>
    <submittedName>
        <fullName evidence="6">Zn-dependent hydrolase</fullName>
    </submittedName>
</protein>
<dbReference type="InterPro" id="IPR010158">
    <property type="entry name" value="Amidase_Cbmase"/>
</dbReference>
<accession>A0A9E9C7T4</accession>
<feature type="domain" description="Peptidase M20 dimerisation" evidence="5">
    <location>
        <begin position="215"/>
        <end position="313"/>
    </location>
</feature>
<comment type="cofactor">
    <cofactor evidence="3">
        <name>Zn(2+)</name>
        <dbReference type="ChEBI" id="CHEBI:29105"/>
    </cofactor>
    <text evidence="3">Binds 2 Zn(2+) ions per subunit.</text>
</comment>
<feature type="binding site" evidence="3">
    <location>
        <position position="385"/>
    </location>
    <ligand>
        <name>Zn(2+)</name>
        <dbReference type="ChEBI" id="CHEBI:29105"/>
        <label>2</label>
    </ligand>
</feature>
<evidence type="ECO:0000256" key="3">
    <source>
        <dbReference type="PIRSR" id="PIRSR001235-1"/>
    </source>
</evidence>
<dbReference type="RefSeq" id="WP_268609362.1">
    <property type="nucleotide sequence ID" value="NZ_CP113797.1"/>
</dbReference>
<dbReference type="KEGG" id="tsin:OXH18_20715"/>
<dbReference type="SUPFAM" id="SSF53187">
    <property type="entry name" value="Zn-dependent exopeptidases"/>
    <property type="match status" value="1"/>
</dbReference>
<dbReference type="Proteomes" id="UP001163152">
    <property type="component" value="Chromosome"/>
</dbReference>